<evidence type="ECO:0000313" key="2">
    <source>
        <dbReference type="Proteomes" id="UP000326729"/>
    </source>
</evidence>
<organism evidence="1 2">
    <name type="scientific">Pseudomonas fluorescens</name>
    <dbReference type="NCBI Taxonomy" id="294"/>
    <lineage>
        <taxon>Bacteria</taxon>
        <taxon>Pseudomonadati</taxon>
        <taxon>Pseudomonadota</taxon>
        <taxon>Gammaproteobacteria</taxon>
        <taxon>Pseudomonadales</taxon>
        <taxon>Pseudomonadaceae</taxon>
        <taxon>Pseudomonas</taxon>
    </lineage>
</organism>
<accession>A0A5E6RQ39</accession>
<dbReference type="EMBL" id="CABVGY010000008">
    <property type="protein sequence ID" value="VVM70180.1"/>
    <property type="molecule type" value="Genomic_DNA"/>
</dbReference>
<sequence length="645" mass="71266">MTDTISGTTQPNPLLICHGAEGELSHTCTLMPFADNPWANQKFSFRDILFEGGGTQPFPITVAPGFGELQEMPLIEGAKFRIHCPKEGTDHNFKLRLQSEFTAPLYEISMTVGHYRRKILVELAPPGIVTKGDEITAEIAVESFYIPGKLFEGVDVEWWVGEVKVATVPTSDLGKSKFTHIVDTVGELTIAAKVHNPFDDKFVVQEFTLNVISESPWEGARWFINGNESYEFVPARLPVGQANKVKLIAPQLKGEQIRLYGEEAAALKIQANPDFNALVTLDDEGAAEWEFTQADPVRGHLTLSAEYPGVGLLLELRCWVMSDKLAEEADVEVDGVPVTSDFIWFFRDQPRIITLVPKPGSPIGDYPVRLSRQPGGDVEPDNLVTEPAGSVLTHRWTVTGFNQSGTFGLNLGFWAASSIQLAFCKLLSTDLADEADALIDGEVFPEGFIFKAGEKKSLSLGVKNDSPLATVPLKLTYLVVEGDDIQLVSEPDFGVAQTDFQWDVMGLIGNGAFKLGVEAEGMNSALYMPVCRIMSDYEEESVIMLFDGKPVRHGGWVVAPHDTSHTVIVKHNILRPEKVWIKTAYSVTAVPDDEVPQVVDPVEGATWQIRVRYANWSTLAVVFYYEDSDSKWEMVGGFLMVHRPD</sequence>
<dbReference type="RefSeq" id="WP_150715769.1">
    <property type="nucleotide sequence ID" value="NZ_CABVGY010000008.1"/>
</dbReference>
<protein>
    <submittedName>
        <fullName evidence="1">Uncharacterized protein</fullName>
    </submittedName>
</protein>
<evidence type="ECO:0000313" key="1">
    <source>
        <dbReference type="EMBL" id="VVM70180.1"/>
    </source>
</evidence>
<name>A0A5E6RQ39_PSEFL</name>
<dbReference type="Proteomes" id="UP000326729">
    <property type="component" value="Unassembled WGS sequence"/>
</dbReference>
<gene>
    <name evidence="1" type="ORF">PS659_01784</name>
</gene>
<reference evidence="1 2" key="1">
    <citation type="submission" date="2019-09" db="EMBL/GenBank/DDBJ databases">
        <authorList>
            <person name="Chandra G."/>
            <person name="Truman W A."/>
        </authorList>
    </citation>
    <scope>NUCLEOTIDE SEQUENCE [LARGE SCALE GENOMIC DNA]</scope>
    <source>
        <strain evidence="1">PS659</strain>
    </source>
</reference>
<dbReference type="AlphaFoldDB" id="A0A5E6RQ39"/>
<proteinExistence type="predicted"/>